<dbReference type="InterPro" id="IPR051077">
    <property type="entry name" value="Ca-dependent_lectin"/>
</dbReference>
<dbReference type="GO" id="GO:0005537">
    <property type="term" value="F:D-mannose binding"/>
    <property type="evidence" value="ECO:0007669"/>
    <property type="project" value="UniProtKB-KW"/>
</dbReference>
<evidence type="ECO:0000313" key="24">
    <source>
        <dbReference type="RefSeq" id="XP_012932678.1"/>
    </source>
</evidence>
<evidence type="ECO:0000256" key="11">
    <source>
        <dbReference type="ARBA" id="ARBA00023035"/>
    </source>
</evidence>
<feature type="signal peptide" evidence="19">
    <location>
        <begin position="1"/>
        <end position="19"/>
    </location>
</feature>
<evidence type="ECO:0000256" key="5">
    <source>
        <dbReference type="ARBA" id="ARBA00022729"/>
    </source>
</evidence>
<dbReference type="PANTHER" id="PTHR24024:SF34">
    <property type="entry name" value="MANNOSE-BINDING PROTEIN C"/>
    <property type="match status" value="1"/>
</dbReference>
<evidence type="ECO:0000256" key="10">
    <source>
        <dbReference type="ARBA" id="ARBA00022875"/>
    </source>
</evidence>
<dbReference type="RefSeq" id="XP_021094838.1">
    <property type="nucleotide sequence ID" value="XM_021239179.1"/>
</dbReference>
<evidence type="ECO:0000256" key="16">
    <source>
        <dbReference type="ARBA" id="ARBA00023278"/>
    </source>
</evidence>
<evidence type="ECO:0000256" key="7">
    <source>
        <dbReference type="ARBA" id="ARBA00022737"/>
    </source>
</evidence>
<dbReference type="KEGG" id="hgl:101704745"/>
<keyword evidence="4" id="KW-0399">Innate immunity</keyword>
<evidence type="ECO:0000313" key="25">
    <source>
        <dbReference type="RefSeq" id="XP_021094837.1"/>
    </source>
</evidence>
<dbReference type="RefSeq" id="XP_004858373.1">
    <property type="nucleotide sequence ID" value="XM_004858316.2"/>
</dbReference>
<feature type="compositionally biased region" description="Basic and acidic residues" evidence="18">
    <location>
        <begin position="47"/>
        <end position="62"/>
    </location>
</feature>
<gene>
    <name evidence="22 23 24 25 26" type="primary">Mbl2</name>
</gene>
<dbReference type="CTD" id="4153"/>
<dbReference type="AlphaFoldDB" id="A0AAX6PTL5"/>
<feature type="compositionally biased region" description="Pro residues" evidence="18">
    <location>
        <begin position="73"/>
        <end position="82"/>
    </location>
</feature>
<keyword evidence="16" id="KW-0379">Hydroxylation</keyword>
<evidence type="ECO:0000256" key="9">
    <source>
        <dbReference type="ARBA" id="ARBA00022859"/>
    </source>
</evidence>
<keyword evidence="10" id="KW-0180">Complement pathway</keyword>
<keyword evidence="12" id="KW-0175">Coiled coil</keyword>
<evidence type="ECO:0000256" key="19">
    <source>
        <dbReference type="SAM" id="SignalP"/>
    </source>
</evidence>
<dbReference type="InterPro" id="IPR008160">
    <property type="entry name" value="Collagen"/>
</dbReference>
<keyword evidence="5 19" id="KW-0732">Signal</keyword>
<evidence type="ECO:0000313" key="22">
    <source>
        <dbReference type="RefSeq" id="XP_004858372.1"/>
    </source>
</evidence>
<dbReference type="PANTHER" id="PTHR24024">
    <property type="entry name" value="PULMONARY SURFACTANT-ASSOCIATED PROTEIN A"/>
    <property type="match status" value="1"/>
</dbReference>
<proteinExistence type="predicted"/>
<evidence type="ECO:0000259" key="20">
    <source>
        <dbReference type="PROSITE" id="PS50041"/>
    </source>
</evidence>
<keyword evidence="6" id="KW-0430">Lectin</keyword>
<dbReference type="PROSITE" id="PS50041">
    <property type="entry name" value="C_TYPE_LECTIN_2"/>
    <property type="match status" value="1"/>
</dbReference>
<dbReference type="InterPro" id="IPR001304">
    <property type="entry name" value="C-type_lectin-like"/>
</dbReference>
<keyword evidence="15" id="KW-1015">Disulfide bond</keyword>
<evidence type="ECO:0000256" key="17">
    <source>
        <dbReference type="ARBA" id="ARBA00032886"/>
    </source>
</evidence>
<dbReference type="InterPro" id="IPR016187">
    <property type="entry name" value="CTDL_fold"/>
</dbReference>
<evidence type="ECO:0000256" key="6">
    <source>
        <dbReference type="ARBA" id="ARBA00022734"/>
    </source>
</evidence>
<sequence length="246" mass="26152">MSLFSSFLLLLLSVSTSHSETVSNEDVRMTCPVIACGSPGLNGFPGKDGHDGAKGEKGEPGEGLRGLQGPPGKLGPPGPPGTPGTQGAVGPKGDPGECPVCDSSKANREGESLQTELEQIKKWIFFFFGKKVGKKFFVSSNEKMSFDRAKALCAQFQASVATPKNAEENRAIKNAAHEAAFLGITDEENEGQFVDMTGRALTYTNWKHGEPNNANSEEDCVTLLSDGKWNDISCSVSSEVVCEFSV</sequence>
<dbReference type="FunFam" id="3.10.100.10:FF:000088">
    <property type="entry name" value="Mannose-binding protein A"/>
    <property type="match status" value="1"/>
</dbReference>
<keyword evidence="7" id="KW-0677">Repeat</keyword>
<keyword evidence="21" id="KW-1185">Reference proteome</keyword>
<evidence type="ECO:0000256" key="13">
    <source>
        <dbReference type="ARBA" id="ARBA00023119"/>
    </source>
</evidence>
<keyword evidence="14" id="KW-1018">Complement activation lectin pathway</keyword>
<keyword evidence="9" id="KW-0391">Immunity</keyword>
<evidence type="ECO:0000256" key="1">
    <source>
        <dbReference type="ARBA" id="ARBA00004613"/>
    </source>
</evidence>
<dbReference type="RefSeq" id="XP_021094837.1">
    <property type="nucleotide sequence ID" value="XM_021239178.1"/>
</dbReference>
<evidence type="ECO:0000256" key="18">
    <source>
        <dbReference type="SAM" id="MobiDB-lite"/>
    </source>
</evidence>
<evidence type="ECO:0000256" key="2">
    <source>
        <dbReference type="ARBA" id="ARBA00021805"/>
    </source>
</evidence>
<feature type="chain" id="PRO_5044718984" description="Mannose-binding protein C" evidence="19">
    <location>
        <begin position="20"/>
        <end position="246"/>
    </location>
</feature>
<reference evidence="22 23" key="1">
    <citation type="submission" date="2025-04" db="UniProtKB">
        <authorList>
            <consortium name="RefSeq"/>
        </authorList>
    </citation>
    <scope>IDENTIFICATION</scope>
</reference>
<dbReference type="SMART" id="SM00034">
    <property type="entry name" value="CLECT"/>
    <property type="match status" value="1"/>
</dbReference>
<evidence type="ECO:0000313" key="23">
    <source>
        <dbReference type="RefSeq" id="XP_004858373.1"/>
    </source>
</evidence>
<keyword evidence="8" id="KW-0106">Calcium</keyword>
<dbReference type="SUPFAM" id="SSF56436">
    <property type="entry name" value="C-type lectin-like"/>
    <property type="match status" value="1"/>
</dbReference>
<comment type="subcellular location">
    <subcellularLocation>
        <location evidence="1">Secreted</location>
    </subcellularLocation>
</comment>
<keyword evidence="13" id="KW-0176">Collagen</keyword>
<name>A0AAX6PTL5_HETGA</name>
<keyword evidence="11" id="KW-0465">Mannose-binding</keyword>
<dbReference type="InterPro" id="IPR016186">
    <property type="entry name" value="C-type_lectin-like/link_sf"/>
</dbReference>
<dbReference type="GO" id="GO:0005581">
    <property type="term" value="C:collagen trimer"/>
    <property type="evidence" value="ECO:0007669"/>
    <property type="project" value="UniProtKB-KW"/>
</dbReference>
<dbReference type="Gene3D" id="3.10.100.10">
    <property type="entry name" value="Mannose-Binding Protein A, subunit A"/>
    <property type="match status" value="1"/>
</dbReference>
<dbReference type="GeneID" id="101704745"/>
<dbReference type="RefSeq" id="XP_004858372.1">
    <property type="nucleotide sequence ID" value="XM_004858315.2"/>
</dbReference>
<evidence type="ECO:0000256" key="15">
    <source>
        <dbReference type="ARBA" id="ARBA00023157"/>
    </source>
</evidence>
<dbReference type="InterPro" id="IPR018378">
    <property type="entry name" value="C-type_lectin_CS"/>
</dbReference>
<protein>
    <recommendedName>
        <fullName evidence="2">Mannose-binding protein C</fullName>
    </recommendedName>
    <alternativeName>
        <fullName evidence="17">Mannan-binding protein</fullName>
    </alternativeName>
</protein>
<dbReference type="GO" id="GO:0001867">
    <property type="term" value="P:complement activation, lectin pathway"/>
    <property type="evidence" value="ECO:0007669"/>
    <property type="project" value="UniProtKB-KW"/>
</dbReference>
<dbReference type="GO" id="GO:0005771">
    <property type="term" value="C:multivesicular body"/>
    <property type="evidence" value="ECO:0007669"/>
    <property type="project" value="TreeGrafter"/>
</dbReference>
<feature type="domain" description="C-type lectin" evidence="20">
    <location>
        <begin position="132"/>
        <end position="243"/>
    </location>
</feature>
<evidence type="ECO:0000313" key="26">
    <source>
        <dbReference type="RefSeq" id="XP_021094838.1"/>
    </source>
</evidence>
<evidence type="ECO:0000256" key="8">
    <source>
        <dbReference type="ARBA" id="ARBA00022837"/>
    </source>
</evidence>
<dbReference type="Proteomes" id="UP000694906">
    <property type="component" value="Unplaced"/>
</dbReference>
<feature type="region of interest" description="Disordered" evidence="18">
    <location>
        <begin position="42"/>
        <end position="105"/>
    </location>
</feature>
<evidence type="ECO:0000313" key="21">
    <source>
        <dbReference type="Proteomes" id="UP000694906"/>
    </source>
</evidence>
<accession>A0AAX6PTL5</accession>
<evidence type="ECO:0000256" key="4">
    <source>
        <dbReference type="ARBA" id="ARBA00022588"/>
    </source>
</evidence>
<dbReference type="Pfam" id="PF01391">
    <property type="entry name" value="Collagen"/>
    <property type="match status" value="1"/>
</dbReference>
<evidence type="ECO:0000256" key="12">
    <source>
        <dbReference type="ARBA" id="ARBA00023054"/>
    </source>
</evidence>
<evidence type="ECO:0000256" key="14">
    <source>
        <dbReference type="ARBA" id="ARBA00023153"/>
    </source>
</evidence>
<dbReference type="Pfam" id="PF00059">
    <property type="entry name" value="Lectin_C"/>
    <property type="match status" value="1"/>
</dbReference>
<dbReference type="PROSITE" id="PS00615">
    <property type="entry name" value="C_TYPE_LECTIN_1"/>
    <property type="match status" value="1"/>
</dbReference>
<keyword evidence="3" id="KW-0964">Secreted</keyword>
<organism evidence="21 23">
    <name type="scientific">Heterocephalus glaber</name>
    <name type="common">Naked mole rat</name>
    <dbReference type="NCBI Taxonomy" id="10181"/>
    <lineage>
        <taxon>Eukaryota</taxon>
        <taxon>Metazoa</taxon>
        <taxon>Chordata</taxon>
        <taxon>Craniata</taxon>
        <taxon>Vertebrata</taxon>
        <taxon>Euteleostomi</taxon>
        <taxon>Mammalia</taxon>
        <taxon>Eutheria</taxon>
        <taxon>Euarchontoglires</taxon>
        <taxon>Glires</taxon>
        <taxon>Rodentia</taxon>
        <taxon>Hystricomorpha</taxon>
        <taxon>Bathyergidae</taxon>
        <taxon>Heterocephalus</taxon>
    </lineage>
</organism>
<dbReference type="GO" id="GO:0006958">
    <property type="term" value="P:complement activation, classical pathway"/>
    <property type="evidence" value="ECO:0007669"/>
    <property type="project" value="UniProtKB-KW"/>
</dbReference>
<evidence type="ECO:0000256" key="3">
    <source>
        <dbReference type="ARBA" id="ARBA00022525"/>
    </source>
</evidence>
<dbReference type="RefSeq" id="XP_012932678.1">
    <property type="nucleotide sequence ID" value="XM_013077224.2"/>
</dbReference>
<dbReference type="GO" id="GO:0005615">
    <property type="term" value="C:extracellular space"/>
    <property type="evidence" value="ECO:0007669"/>
    <property type="project" value="UniProtKB-ARBA"/>
</dbReference>